<feature type="region of interest" description="Disordered" evidence="1">
    <location>
        <begin position="915"/>
        <end position="960"/>
    </location>
</feature>
<dbReference type="Pfam" id="PF00004">
    <property type="entry name" value="AAA"/>
    <property type="match status" value="1"/>
</dbReference>
<sequence length="960" mass="108455">MHSPPPASLKVEATEDNDLDTAETLPPSPTWSDAVTAPESNEDVIKDSSPSPEKRKDDGTTDLGDTVTSHPNLGPTLANFLEKIVPWKGIMPESLIQDMRNLEDVAARMRQTEQPVNNMGELDPASTGQSSLPILLGDASKPKIYDDGRLLQRVQLNSFFLSMELSTITVEHRLVLLKDQLREMQAKHEHSKTGSIADTSPEIKSLVVSGNECLPETSEHSNKFQEDKRKNEFELMVLTEKVSQLKCLLDFIQTEPDLQRTLSLRAKIEAGSLETIRFQDIWLLFEPGDLVVSKINDHWRLHKVYSTTGGQIQRMARGTPGDNSQKAPRVPGKSAWTGTTLTVEEDESEKFLREANFGIGTWTSLKVDCYSLGFDGDELRPIDSLWKIKHFLGEKRITDLPLYPVRFHPDKSDLLERTEARGLRFLMSPGHKSYKGPSARPMSSQPARAIDGDVYVEFPKNLYHSSNLVMTRAEVTESEELVRNSPRWLTGNEVDALRSEEFMSANRFKLGVITTEEAKKSKDNLRLLPWVVRAYIFRIRDWENLDIDLLQEIDRRPEARDSSFNELVIPDKTRTLLVSLVEDHASKAKAVYDPRKMTDVESSLRPQVDLVRGKGQGLIILLHGPPGSGKTSTAETIAAYTQRPLYSITCGDLGLEAQEVEDSLSKHTERAEKWGCVLLLDEADVFLMQRNWHDMGRNALVSVFLRELEYYSGILFLTTNRPGVIDEAFLSRIHMAFRYSAIDLASTKVMWYNIMDRIERDNKISGTEVVITFRRDQLLRFAEKDFLRRERQGKPWNGRQIRNAFNTAIGLGRYQRLQMLSKKAISPEEASASGDKQLMEIKLTKTNFQDIATAARSFEDYIQDLRGVDSEIARLARVRDDNWGSEGPVAVKDYSQIRKTTMPEPGVRSRSFVAKGGLGMREPDQSRARPNQTMLNAKVEGHVSELDNSEDSDDSSDNDG</sequence>
<dbReference type="PANTHER" id="PTHR46411">
    <property type="entry name" value="FAMILY ATPASE, PUTATIVE-RELATED"/>
    <property type="match status" value="1"/>
</dbReference>
<evidence type="ECO:0000256" key="1">
    <source>
        <dbReference type="SAM" id="MobiDB-lite"/>
    </source>
</evidence>
<dbReference type="InterPro" id="IPR003593">
    <property type="entry name" value="AAA+_ATPase"/>
</dbReference>
<proteinExistence type="predicted"/>
<keyword evidence="4" id="KW-1185">Reference proteome</keyword>
<dbReference type="Gene3D" id="3.40.50.300">
    <property type="entry name" value="P-loop containing nucleotide triphosphate hydrolases"/>
    <property type="match status" value="1"/>
</dbReference>
<name>A0ABR3WBQ5_9PEZI</name>
<dbReference type="InterPro" id="IPR027417">
    <property type="entry name" value="P-loop_NTPase"/>
</dbReference>
<accession>A0ABR3WBQ5</accession>
<feature type="compositionally biased region" description="Acidic residues" evidence="1">
    <location>
        <begin position="947"/>
        <end position="960"/>
    </location>
</feature>
<dbReference type="Pfam" id="PF22942">
    <property type="entry name" value="DUF7025"/>
    <property type="match status" value="1"/>
</dbReference>
<dbReference type="EMBL" id="JAWRVE010000107">
    <property type="protein sequence ID" value="KAL1858167.1"/>
    <property type="molecule type" value="Genomic_DNA"/>
</dbReference>
<feature type="domain" description="AAA+ ATPase" evidence="2">
    <location>
        <begin position="616"/>
        <end position="741"/>
    </location>
</feature>
<protein>
    <recommendedName>
        <fullName evidence="2">AAA+ ATPase domain-containing protein</fullName>
    </recommendedName>
</protein>
<comment type="caution">
    <text evidence="3">The sequence shown here is derived from an EMBL/GenBank/DDBJ whole genome shotgun (WGS) entry which is preliminary data.</text>
</comment>
<gene>
    <name evidence="3" type="ORF">Daus18300_010048</name>
</gene>
<evidence type="ECO:0000313" key="4">
    <source>
        <dbReference type="Proteomes" id="UP001583177"/>
    </source>
</evidence>
<dbReference type="SUPFAM" id="SSF52540">
    <property type="entry name" value="P-loop containing nucleoside triphosphate hydrolases"/>
    <property type="match status" value="1"/>
</dbReference>
<evidence type="ECO:0000259" key="2">
    <source>
        <dbReference type="SMART" id="SM00382"/>
    </source>
</evidence>
<dbReference type="SMART" id="SM00382">
    <property type="entry name" value="AAA"/>
    <property type="match status" value="1"/>
</dbReference>
<organism evidence="3 4">
    <name type="scientific">Diaporthe australafricana</name>
    <dbReference type="NCBI Taxonomy" id="127596"/>
    <lineage>
        <taxon>Eukaryota</taxon>
        <taxon>Fungi</taxon>
        <taxon>Dikarya</taxon>
        <taxon>Ascomycota</taxon>
        <taxon>Pezizomycotina</taxon>
        <taxon>Sordariomycetes</taxon>
        <taxon>Sordariomycetidae</taxon>
        <taxon>Diaporthales</taxon>
        <taxon>Diaporthaceae</taxon>
        <taxon>Diaporthe</taxon>
    </lineage>
</organism>
<dbReference type="InterPro" id="IPR054289">
    <property type="entry name" value="DUF7025"/>
</dbReference>
<dbReference type="Pfam" id="PF23232">
    <property type="entry name" value="AAA_lid_13"/>
    <property type="match status" value="1"/>
</dbReference>
<dbReference type="InterPro" id="IPR003959">
    <property type="entry name" value="ATPase_AAA_core"/>
</dbReference>
<dbReference type="InterPro" id="IPR056599">
    <property type="entry name" value="AAA_lid_fung"/>
</dbReference>
<dbReference type="Proteomes" id="UP001583177">
    <property type="component" value="Unassembled WGS sequence"/>
</dbReference>
<evidence type="ECO:0000313" key="3">
    <source>
        <dbReference type="EMBL" id="KAL1858167.1"/>
    </source>
</evidence>
<feature type="region of interest" description="Disordered" evidence="1">
    <location>
        <begin position="313"/>
        <end position="334"/>
    </location>
</feature>
<feature type="region of interest" description="Disordered" evidence="1">
    <location>
        <begin position="1"/>
        <end position="75"/>
    </location>
</feature>
<reference evidence="3 4" key="1">
    <citation type="journal article" date="2024" name="IMA Fungus">
        <title>IMA Genome - F19 : A genome assembly and annotation guide to empower mycologists, including annotated draft genome sequences of Ceratocystis pirilliformis, Diaporthe australafricana, Fusarium ophioides, Paecilomyces lecythidis, and Sporothrix stenoceras.</title>
        <authorList>
            <person name="Aylward J."/>
            <person name="Wilson A.M."/>
            <person name="Visagie C.M."/>
            <person name="Spraker J."/>
            <person name="Barnes I."/>
            <person name="Buitendag C."/>
            <person name="Ceriani C."/>
            <person name="Del Mar Angel L."/>
            <person name="du Plessis D."/>
            <person name="Fuchs T."/>
            <person name="Gasser K."/>
            <person name="Kramer D."/>
            <person name="Li W."/>
            <person name="Munsamy K."/>
            <person name="Piso A."/>
            <person name="Price J.L."/>
            <person name="Sonnekus B."/>
            <person name="Thomas C."/>
            <person name="van der Nest A."/>
            <person name="van Dijk A."/>
            <person name="van Heerden A."/>
            <person name="van Vuuren N."/>
            <person name="Yilmaz N."/>
            <person name="Duong T.A."/>
            <person name="van der Merwe N.A."/>
            <person name="Wingfield M.J."/>
            <person name="Wingfield B.D."/>
        </authorList>
    </citation>
    <scope>NUCLEOTIDE SEQUENCE [LARGE SCALE GENOMIC DNA]</scope>
    <source>
        <strain evidence="3 4">CMW 18300</strain>
    </source>
</reference>
<dbReference type="CDD" id="cd19481">
    <property type="entry name" value="RecA-like_protease"/>
    <property type="match status" value="1"/>
</dbReference>
<dbReference type="PANTHER" id="PTHR46411:SF2">
    <property type="entry name" value="AAA+ ATPASE DOMAIN-CONTAINING PROTEIN"/>
    <property type="match status" value="1"/>
</dbReference>